<proteinExistence type="predicted"/>
<dbReference type="OrthoDB" id="1523022at2"/>
<keyword evidence="1" id="KW-0812">Transmembrane</keyword>
<dbReference type="Pfam" id="PF02517">
    <property type="entry name" value="Rce1-like"/>
    <property type="match status" value="1"/>
</dbReference>
<protein>
    <submittedName>
        <fullName evidence="3">CPBP family intramembrane metalloprotease</fullName>
    </submittedName>
</protein>
<sequence>MKNNYADMIKEIPAKQLLFHLYFTQLILLTISFILGIFLFDNFSEFLNLFQWNDTRILLIGGVAGIAVVLLDLILMRILPASYYDDGGLNERIFCNRNIIHIAFIAAVVAFCEEVLFRGIIQTHVGLVFSSIIFAIVHYRYLFNWFLFVNIIVLSFFIGYLFLLTGNLWVTIFMHFIIDFLLGILIRNRNNKQEGMFNE</sequence>
<dbReference type="Proteomes" id="UP000293846">
    <property type="component" value="Unassembled WGS sequence"/>
</dbReference>
<comment type="caution">
    <text evidence="3">The sequence shown here is derived from an EMBL/GenBank/DDBJ whole genome shotgun (WGS) entry which is preliminary data.</text>
</comment>
<keyword evidence="1" id="KW-1133">Transmembrane helix</keyword>
<feature type="transmembrane region" description="Helical" evidence="1">
    <location>
        <begin position="55"/>
        <end position="79"/>
    </location>
</feature>
<feature type="domain" description="CAAX prenyl protease 2/Lysostaphin resistance protein A-like" evidence="2">
    <location>
        <begin position="99"/>
        <end position="181"/>
    </location>
</feature>
<reference evidence="3 4" key="1">
    <citation type="submission" date="2019-03" db="EMBL/GenBank/DDBJ databases">
        <authorList>
            <person name="Jensen L."/>
            <person name="Storgaard J."/>
            <person name="Sulaj E."/>
            <person name="Schramm A."/>
            <person name="Marshall I.P.G."/>
        </authorList>
    </citation>
    <scope>NUCLEOTIDE SEQUENCE [LARGE SCALE GENOMIC DNA]</scope>
    <source>
        <strain evidence="3 4">2017H2G3</strain>
    </source>
</reference>
<evidence type="ECO:0000259" key="2">
    <source>
        <dbReference type="Pfam" id="PF02517"/>
    </source>
</evidence>
<dbReference type="EMBL" id="SJTH01000004">
    <property type="protein sequence ID" value="TCJ05542.1"/>
    <property type="molecule type" value="Genomic_DNA"/>
</dbReference>
<organism evidence="3 4">
    <name type="scientific">Cytobacillus praedii</name>
    <dbReference type="NCBI Taxonomy" id="1742358"/>
    <lineage>
        <taxon>Bacteria</taxon>
        <taxon>Bacillati</taxon>
        <taxon>Bacillota</taxon>
        <taxon>Bacilli</taxon>
        <taxon>Bacillales</taxon>
        <taxon>Bacillaceae</taxon>
        <taxon>Cytobacillus</taxon>
    </lineage>
</organism>
<name>A0A4R1B2N4_9BACI</name>
<dbReference type="RefSeq" id="WP_131236309.1">
    <property type="nucleotide sequence ID" value="NZ_CP183326.1"/>
</dbReference>
<dbReference type="GO" id="GO:0006508">
    <property type="term" value="P:proteolysis"/>
    <property type="evidence" value="ECO:0007669"/>
    <property type="project" value="UniProtKB-KW"/>
</dbReference>
<gene>
    <name evidence="3" type="ORF">E0Y62_05185</name>
</gene>
<keyword evidence="1" id="KW-0472">Membrane</keyword>
<dbReference type="GO" id="GO:0004175">
    <property type="term" value="F:endopeptidase activity"/>
    <property type="evidence" value="ECO:0007669"/>
    <property type="project" value="UniProtKB-ARBA"/>
</dbReference>
<feature type="transmembrane region" description="Helical" evidence="1">
    <location>
        <begin position="142"/>
        <end position="162"/>
    </location>
</feature>
<feature type="transmembrane region" description="Helical" evidence="1">
    <location>
        <begin position="99"/>
        <end position="121"/>
    </location>
</feature>
<dbReference type="GO" id="GO:0080120">
    <property type="term" value="P:CAAX-box protein maturation"/>
    <property type="evidence" value="ECO:0007669"/>
    <property type="project" value="UniProtKB-ARBA"/>
</dbReference>
<dbReference type="STRING" id="1742358.GCA_001439605_05008"/>
<dbReference type="InterPro" id="IPR003675">
    <property type="entry name" value="Rce1/LyrA-like_dom"/>
</dbReference>
<feature type="transmembrane region" description="Helical" evidence="1">
    <location>
        <begin position="168"/>
        <end position="186"/>
    </location>
</feature>
<evidence type="ECO:0000313" key="4">
    <source>
        <dbReference type="Proteomes" id="UP000293846"/>
    </source>
</evidence>
<evidence type="ECO:0000256" key="1">
    <source>
        <dbReference type="SAM" id="Phobius"/>
    </source>
</evidence>
<accession>A0A4R1B2N4</accession>
<keyword evidence="3" id="KW-0378">Hydrolase</keyword>
<keyword evidence="4" id="KW-1185">Reference proteome</keyword>
<evidence type="ECO:0000313" key="3">
    <source>
        <dbReference type="EMBL" id="TCJ05542.1"/>
    </source>
</evidence>
<keyword evidence="3" id="KW-0482">Metalloprotease</keyword>
<dbReference type="AlphaFoldDB" id="A0A4R1B2N4"/>
<keyword evidence="3" id="KW-0645">Protease</keyword>
<dbReference type="GO" id="GO:0008237">
    <property type="term" value="F:metallopeptidase activity"/>
    <property type="evidence" value="ECO:0007669"/>
    <property type="project" value="UniProtKB-KW"/>
</dbReference>
<feature type="transmembrane region" description="Helical" evidence="1">
    <location>
        <begin position="20"/>
        <end position="43"/>
    </location>
</feature>